<sequence length="307" mass="36076">MQGIDIEKKDGKKYRKNVESSYMVSHKSYSVEDVKTSEFVAIDEVNALDIVFNNHYSKIMPRLTKHFLGSFINKKLVGVITLGWGVQPLNTIKKLFPSLQSKDYLEIGKMCMLDELPRNSESIILSKMFRWVKENRPDIKLIYTWADGILGKPGYVYQAANFLYGGFITTDLYLSETGERVHPRTAQAYLKDKKGVNIGRRPNKEFLIDNKWSHYRGRQFRYVYFLCNKREKKRLLAETTLEWVRKYPKDKELVWKKKDFTDGSWSFVDEIEWKSNSPLKYNKSAIKNSRVVSTYNKAKEFFDFDGK</sequence>
<dbReference type="AlphaFoldDB" id="A0A382CZA5"/>
<accession>A0A382CZA5</accession>
<dbReference type="EMBL" id="UINC01036896">
    <property type="protein sequence ID" value="SVB31556.1"/>
    <property type="molecule type" value="Genomic_DNA"/>
</dbReference>
<dbReference type="InterPro" id="IPR057895">
    <property type="entry name" value="Mom"/>
</dbReference>
<dbReference type="Pfam" id="PF25680">
    <property type="entry name" value="Mom"/>
    <property type="match status" value="1"/>
</dbReference>
<name>A0A382CZA5_9ZZZZ</name>
<organism evidence="1">
    <name type="scientific">marine metagenome</name>
    <dbReference type="NCBI Taxonomy" id="408172"/>
    <lineage>
        <taxon>unclassified sequences</taxon>
        <taxon>metagenomes</taxon>
        <taxon>ecological metagenomes</taxon>
    </lineage>
</organism>
<reference evidence="1" key="1">
    <citation type="submission" date="2018-05" db="EMBL/GenBank/DDBJ databases">
        <authorList>
            <person name="Lanie J.A."/>
            <person name="Ng W.-L."/>
            <person name="Kazmierczak K.M."/>
            <person name="Andrzejewski T.M."/>
            <person name="Davidsen T.M."/>
            <person name="Wayne K.J."/>
            <person name="Tettelin H."/>
            <person name="Glass J.I."/>
            <person name="Rusch D."/>
            <person name="Podicherti R."/>
            <person name="Tsui H.-C.T."/>
            <person name="Winkler M.E."/>
        </authorList>
    </citation>
    <scope>NUCLEOTIDE SEQUENCE</scope>
</reference>
<protein>
    <submittedName>
        <fullName evidence="1">Uncharacterized protein</fullName>
    </submittedName>
</protein>
<evidence type="ECO:0000313" key="1">
    <source>
        <dbReference type="EMBL" id="SVB31556.1"/>
    </source>
</evidence>
<gene>
    <name evidence="1" type="ORF">METZ01_LOCUS184410</name>
</gene>
<proteinExistence type="predicted"/>